<dbReference type="EMBL" id="UZAH01025384">
    <property type="protein sequence ID" value="VDO62875.1"/>
    <property type="molecule type" value="Genomic_DNA"/>
</dbReference>
<dbReference type="AlphaFoldDB" id="A0A183FEU3"/>
<keyword evidence="2" id="KW-1185">Reference proteome</keyword>
<sequence length="67" mass="7431">MIIDGRPSQQESRSLSIDVVDSQILPTGVRHMGVMTNEVLYVRWKVATEGPTSIDLINLLTGDFRSS</sequence>
<protein>
    <submittedName>
        <fullName evidence="3">Fibronectin type-III domain-containing protein</fullName>
    </submittedName>
</protein>
<organism evidence="2 3">
    <name type="scientific">Heligmosomoides polygyrus</name>
    <name type="common">Parasitic roundworm</name>
    <dbReference type="NCBI Taxonomy" id="6339"/>
    <lineage>
        <taxon>Eukaryota</taxon>
        <taxon>Metazoa</taxon>
        <taxon>Ecdysozoa</taxon>
        <taxon>Nematoda</taxon>
        <taxon>Chromadorea</taxon>
        <taxon>Rhabditida</taxon>
        <taxon>Rhabditina</taxon>
        <taxon>Rhabditomorpha</taxon>
        <taxon>Strongyloidea</taxon>
        <taxon>Heligmosomidae</taxon>
        <taxon>Heligmosomoides</taxon>
    </lineage>
</organism>
<evidence type="ECO:0000313" key="3">
    <source>
        <dbReference type="WBParaSite" id="HPBE_0000493701-mRNA-1"/>
    </source>
</evidence>
<proteinExistence type="predicted"/>
<gene>
    <name evidence="1" type="ORF">HPBE_LOCUS4938</name>
</gene>
<dbReference type="WBParaSite" id="HPBE_0000493701-mRNA-1">
    <property type="protein sequence ID" value="HPBE_0000493701-mRNA-1"/>
    <property type="gene ID" value="HPBE_0000493701"/>
</dbReference>
<reference evidence="1 2" key="1">
    <citation type="submission" date="2018-11" db="EMBL/GenBank/DDBJ databases">
        <authorList>
            <consortium name="Pathogen Informatics"/>
        </authorList>
    </citation>
    <scope>NUCLEOTIDE SEQUENCE [LARGE SCALE GENOMIC DNA]</scope>
</reference>
<dbReference type="Proteomes" id="UP000050761">
    <property type="component" value="Unassembled WGS sequence"/>
</dbReference>
<name>A0A183FEU3_HELPZ</name>
<accession>A0A3P8APW8</accession>
<accession>A0A183FEU3</accession>
<evidence type="ECO:0000313" key="2">
    <source>
        <dbReference type="Proteomes" id="UP000050761"/>
    </source>
</evidence>
<evidence type="ECO:0000313" key="1">
    <source>
        <dbReference type="EMBL" id="VDO62875.1"/>
    </source>
</evidence>
<reference evidence="3" key="2">
    <citation type="submission" date="2019-09" db="UniProtKB">
        <authorList>
            <consortium name="WormBaseParasite"/>
        </authorList>
    </citation>
    <scope>IDENTIFICATION</scope>
</reference>